<dbReference type="SUPFAM" id="SSF56601">
    <property type="entry name" value="beta-lactamase/transpeptidase-like"/>
    <property type="match status" value="1"/>
</dbReference>
<evidence type="ECO:0000256" key="17">
    <source>
        <dbReference type="SAM" id="Phobius"/>
    </source>
</evidence>
<keyword evidence="10 17" id="KW-1133">Transmembrane helix</keyword>
<keyword evidence="8" id="KW-0133">Cell shape</keyword>
<dbReference type="Gene3D" id="1.10.3810.10">
    <property type="entry name" value="Biosynthetic peptidoglycan transglycosylase-like"/>
    <property type="match status" value="1"/>
</dbReference>
<sequence length="964" mass="107639">MNETTKNFFERLKSVFKNKKLLRGTRITYGVAWNLILLIMIVMIIGAGFAAGVGAGYFASLVKDEKIRSYKQMKKDIYDYEETSEIYFANQVYLGKLRTDLDREKITIKEIPEQLKHAVIATEDEYFYEHQGIVPKALFRAIFQELTNSSVQSGGSTLTQQLIKNQILTNEVSFDRKAKEVLLALRLEKFFEKDEILEAYLNVSPFGRNSSGQNIAGVLSASKGIFGVEPKDLNIPQAAYIAGLPQSPFGYTPFTNKGTIKENLEPGLKRMKTVLFRMHEEGYITTKEYEDALNYNIVNDFIEPLPSTIEKYPYLTFEVENRAIKLLAKILAEKDGLTENDLNENESLKDKYLTLADRDLRQNGYRIHTTIDKDIYDKMQEVKNQYDGYGPTFTKIVKNDEGIDEEVQEPVQIGAVLIENKTGKIISFVGGRDFNIEQTNHATRSKRPIGSTMKPLLVYAPAMEMGKLAPGSIIADTETGIRSDSGKPWPQNYVAGRYYGLVTAREALAKSHNVSAVKVYKDIIGQRPAAYLEKMGFSSVVEEDYQNYSTALGSLKYGATVEETVNAFTSFTNEGKFIDSYMIDRIEDHQGNIIYEHNVESVDVFSPQTAFLTIDMMREVFRSGTASSVPKMLKFSSDWAGKTGTSNDYKDSWLVASNPNVTFGTWIGYDQPKSLYSKAYGDYNVRNYKIWSMLINGAFDANPELINPKESFKMPGGIVKRSYCAISGKLPSEACARAGLVQTDYFNANFVPSEVDDSLIVSRYVTIHGNKYLALDSTPAEFSESGLMLNPDFINTIAGTSLQDIKQLIPEHSKLSSILVPYAKISDNGVAPATVNASINANTISWTPSSSNDVIGYRIYTHSGQKVDSVKADSGLTRSVGNGSYYVVAVDIAGRESAPSNIVKTGDIETDNNQEEDNEQTEEQNEESSNKEDAIENETPPTPEPDKERSQDSITESASGRKKY</sequence>
<evidence type="ECO:0000256" key="3">
    <source>
        <dbReference type="ARBA" id="ARBA00022670"/>
    </source>
</evidence>
<evidence type="ECO:0000313" key="20">
    <source>
        <dbReference type="EMBL" id="MDQ0176849.1"/>
    </source>
</evidence>
<evidence type="ECO:0000256" key="8">
    <source>
        <dbReference type="ARBA" id="ARBA00022960"/>
    </source>
</evidence>
<dbReference type="Gene3D" id="3.40.710.10">
    <property type="entry name" value="DD-peptidase/beta-lactamase superfamily"/>
    <property type="match status" value="1"/>
</dbReference>
<keyword evidence="1" id="KW-1003">Cell membrane</keyword>
<dbReference type="InterPro" id="IPR001264">
    <property type="entry name" value="Glyco_trans_51"/>
</dbReference>
<keyword evidence="12" id="KW-0511">Multifunctional enzyme</keyword>
<feature type="transmembrane region" description="Helical" evidence="17">
    <location>
        <begin position="27"/>
        <end position="59"/>
    </location>
</feature>
<evidence type="ECO:0000256" key="11">
    <source>
        <dbReference type="ARBA" id="ARBA00023136"/>
    </source>
</evidence>
<feature type="domain" description="Penicillin-binding protein transpeptidase" evidence="18">
    <location>
        <begin position="414"/>
        <end position="670"/>
    </location>
</feature>
<evidence type="ECO:0000256" key="7">
    <source>
        <dbReference type="ARBA" id="ARBA00022801"/>
    </source>
</evidence>
<accession>A0ABT9WUF8</accession>
<evidence type="ECO:0000256" key="2">
    <source>
        <dbReference type="ARBA" id="ARBA00022645"/>
    </source>
</evidence>
<evidence type="ECO:0000256" key="16">
    <source>
        <dbReference type="SAM" id="MobiDB-lite"/>
    </source>
</evidence>
<evidence type="ECO:0000256" key="12">
    <source>
        <dbReference type="ARBA" id="ARBA00023268"/>
    </source>
</evidence>
<keyword evidence="11 17" id="KW-0472">Membrane</keyword>
<keyword evidence="9" id="KW-0573">Peptidoglycan synthesis</keyword>
<name>A0ABT9WUF8_9BACI</name>
<evidence type="ECO:0000256" key="15">
    <source>
        <dbReference type="ARBA" id="ARBA00049902"/>
    </source>
</evidence>
<dbReference type="RefSeq" id="WP_307230330.1">
    <property type="nucleotide sequence ID" value="NZ_JAUSTT010000016.1"/>
</dbReference>
<gene>
    <name evidence="20" type="ORF">J2S08_002707</name>
</gene>
<evidence type="ECO:0000256" key="1">
    <source>
        <dbReference type="ARBA" id="ARBA00022475"/>
    </source>
</evidence>
<feature type="compositionally biased region" description="Acidic residues" evidence="16">
    <location>
        <begin position="908"/>
        <end position="926"/>
    </location>
</feature>
<comment type="catalytic activity">
    <reaction evidence="14">
        <text>Preferential cleavage: (Ac)2-L-Lys-D-Ala-|-D-Ala. Also transpeptidation of peptidyl-alanyl moieties that are N-acyl substituents of D-alanine.</text>
        <dbReference type="EC" id="3.4.16.4"/>
    </reaction>
</comment>
<dbReference type="InterPro" id="IPR023346">
    <property type="entry name" value="Lysozyme-like_dom_sf"/>
</dbReference>
<evidence type="ECO:0000256" key="13">
    <source>
        <dbReference type="ARBA" id="ARBA00023316"/>
    </source>
</evidence>
<dbReference type="PANTHER" id="PTHR32282:SF32">
    <property type="entry name" value="PENICILLIN-BINDING PROTEIN 2A"/>
    <property type="match status" value="1"/>
</dbReference>
<organism evidence="20 21">
    <name type="scientific">Bacillus chungangensis</name>
    <dbReference type="NCBI Taxonomy" id="587633"/>
    <lineage>
        <taxon>Bacteria</taxon>
        <taxon>Bacillati</taxon>
        <taxon>Bacillota</taxon>
        <taxon>Bacilli</taxon>
        <taxon>Bacillales</taxon>
        <taxon>Bacillaceae</taxon>
        <taxon>Bacillus</taxon>
    </lineage>
</organism>
<keyword evidence="5" id="KW-0808">Transferase</keyword>
<comment type="catalytic activity">
    <reaction evidence="15">
        <text>[GlcNAc-(1-&gt;4)-Mur2Ac(oyl-L-Ala-gamma-D-Glu-L-Lys-D-Ala-D-Ala)](n)-di-trans,octa-cis-undecaprenyl diphosphate + beta-D-GlcNAc-(1-&gt;4)-Mur2Ac(oyl-L-Ala-gamma-D-Glu-L-Lys-D-Ala-D-Ala)-di-trans,octa-cis-undecaprenyl diphosphate = [GlcNAc-(1-&gt;4)-Mur2Ac(oyl-L-Ala-gamma-D-Glu-L-Lys-D-Ala-D-Ala)](n+1)-di-trans,octa-cis-undecaprenyl diphosphate + di-trans,octa-cis-undecaprenyl diphosphate + H(+)</text>
        <dbReference type="Rhea" id="RHEA:23708"/>
        <dbReference type="Rhea" id="RHEA-COMP:9602"/>
        <dbReference type="Rhea" id="RHEA-COMP:9603"/>
        <dbReference type="ChEBI" id="CHEBI:15378"/>
        <dbReference type="ChEBI" id="CHEBI:58405"/>
        <dbReference type="ChEBI" id="CHEBI:60033"/>
        <dbReference type="ChEBI" id="CHEBI:78435"/>
        <dbReference type="EC" id="2.4.99.28"/>
    </reaction>
</comment>
<evidence type="ECO:0000313" key="21">
    <source>
        <dbReference type="Proteomes" id="UP001223586"/>
    </source>
</evidence>
<dbReference type="InterPro" id="IPR036950">
    <property type="entry name" value="PBP_transglycosylase"/>
</dbReference>
<evidence type="ECO:0000259" key="18">
    <source>
        <dbReference type="Pfam" id="PF00905"/>
    </source>
</evidence>
<dbReference type="Pfam" id="PF00905">
    <property type="entry name" value="Transpeptidase"/>
    <property type="match status" value="1"/>
</dbReference>
<reference evidence="20 21" key="1">
    <citation type="submission" date="2023-07" db="EMBL/GenBank/DDBJ databases">
        <title>Genomic Encyclopedia of Type Strains, Phase IV (KMG-IV): sequencing the most valuable type-strain genomes for metagenomic binning, comparative biology and taxonomic classification.</title>
        <authorList>
            <person name="Goeker M."/>
        </authorList>
    </citation>
    <scope>NUCLEOTIDE SEQUENCE [LARGE SCALE GENOMIC DNA]</scope>
    <source>
        <strain evidence="20 21">DSM 23837</strain>
    </source>
</reference>
<dbReference type="InterPro" id="IPR012338">
    <property type="entry name" value="Beta-lactam/transpept-like"/>
</dbReference>
<evidence type="ECO:0000256" key="4">
    <source>
        <dbReference type="ARBA" id="ARBA00022676"/>
    </source>
</evidence>
<dbReference type="InterPro" id="IPR050396">
    <property type="entry name" value="Glycosyltr_51/Transpeptidase"/>
</dbReference>
<evidence type="ECO:0000256" key="9">
    <source>
        <dbReference type="ARBA" id="ARBA00022984"/>
    </source>
</evidence>
<keyword evidence="2" id="KW-0121">Carboxypeptidase</keyword>
<keyword evidence="3" id="KW-0645">Protease</keyword>
<dbReference type="Gene3D" id="2.60.40.10">
    <property type="entry name" value="Immunoglobulins"/>
    <property type="match status" value="1"/>
</dbReference>
<dbReference type="Gene3D" id="3.90.1310.40">
    <property type="match status" value="1"/>
</dbReference>
<protein>
    <submittedName>
        <fullName evidence="20">Penicillin-binding protein</fullName>
    </submittedName>
</protein>
<dbReference type="Proteomes" id="UP001223586">
    <property type="component" value="Unassembled WGS sequence"/>
</dbReference>
<evidence type="ECO:0000256" key="6">
    <source>
        <dbReference type="ARBA" id="ARBA00022692"/>
    </source>
</evidence>
<evidence type="ECO:0000256" key="5">
    <source>
        <dbReference type="ARBA" id="ARBA00022679"/>
    </source>
</evidence>
<evidence type="ECO:0000256" key="14">
    <source>
        <dbReference type="ARBA" id="ARBA00034000"/>
    </source>
</evidence>
<keyword evidence="6 17" id="KW-0812">Transmembrane</keyword>
<evidence type="ECO:0000259" key="19">
    <source>
        <dbReference type="Pfam" id="PF00912"/>
    </source>
</evidence>
<dbReference type="SUPFAM" id="SSF53955">
    <property type="entry name" value="Lysozyme-like"/>
    <property type="match status" value="1"/>
</dbReference>
<feature type="domain" description="Glycosyl transferase family 51" evidence="19">
    <location>
        <begin position="94"/>
        <end position="278"/>
    </location>
</feature>
<keyword evidence="7" id="KW-0378">Hydrolase</keyword>
<dbReference type="PANTHER" id="PTHR32282">
    <property type="entry name" value="BINDING PROTEIN TRANSPEPTIDASE, PUTATIVE-RELATED"/>
    <property type="match status" value="1"/>
</dbReference>
<dbReference type="Pfam" id="PF00912">
    <property type="entry name" value="Transgly"/>
    <property type="match status" value="1"/>
</dbReference>
<dbReference type="InterPro" id="IPR013783">
    <property type="entry name" value="Ig-like_fold"/>
</dbReference>
<keyword evidence="21" id="KW-1185">Reference proteome</keyword>
<dbReference type="EMBL" id="JAUSTT010000016">
    <property type="protein sequence ID" value="MDQ0176849.1"/>
    <property type="molecule type" value="Genomic_DNA"/>
</dbReference>
<proteinExistence type="predicted"/>
<comment type="caution">
    <text evidence="20">The sequence shown here is derived from an EMBL/GenBank/DDBJ whole genome shotgun (WGS) entry which is preliminary data.</text>
</comment>
<keyword evidence="4" id="KW-0328">Glycosyltransferase</keyword>
<keyword evidence="13" id="KW-0961">Cell wall biogenesis/degradation</keyword>
<feature type="region of interest" description="Disordered" evidence="16">
    <location>
        <begin position="900"/>
        <end position="964"/>
    </location>
</feature>
<evidence type="ECO:0000256" key="10">
    <source>
        <dbReference type="ARBA" id="ARBA00022989"/>
    </source>
</evidence>
<dbReference type="InterPro" id="IPR001460">
    <property type="entry name" value="PCN-bd_Tpept"/>
</dbReference>